<dbReference type="OrthoDB" id="541276at2759"/>
<dbReference type="Pfam" id="PF00069">
    <property type="entry name" value="Pkinase"/>
    <property type="match status" value="1"/>
</dbReference>
<dbReference type="Gene3D" id="1.10.510.10">
    <property type="entry name" value="Transferase(Phosphotransferase) domain 1"/>
    <property type="match status" value="1"/>
</dbReference>
<evidence type="ECO:0000256" key="4">
    <source>
        <dbReference type="ARBA" id="ARBA00022777"/>
    </source>
</evidence>
<dbReference type="Proteomes" id="UP000250043">
    <property type="component" value="Unassembled WGS sequence"/>
</dbReference>
<dbReference type="SUPFAM" id="SSF56112">
    <property type="entry name" value="Protein kinase-like (PK-like)"/>
    <property type="match status" value="1"/>
</dbReference>
<keyword evidence="3 6" id="KW-0547">Nucleotide-binding</keyword>
<dbReference type="PANTHER" id="PTHR24349">
    <property type="entry name" value="SERINE/THREONINE-PROTEIN KINASE"/>
    <property type="match status" value="1"/>
</dbReference>
<feature type="non-terminal residue" evidence="9">
    <location>
        <position position="263"/>
    </location>
</feature>
<dbReference type="InterPro" id="IPR008271">
    <property type="entry name" value="Ser/Thr_kinase_AS"/>
</dbReference>
<dbReference type="GO" id="GO:0004674">
    <property type="term" value="F:protein serine/threonine kinase activity"/>
    <property type="evidence" value="ECO:0007669"/>
    <property type="project" value="UniProtKB-KW"/>
</dbReference>
<keyword evidence="1 7" id="KW-0723">Serine/threonine-protein kinase</keyword>
<evidence type="ECO:0000256" key="5">
    <source>
        <dbReference type="ARBA" id="ARBA00022840"/>
    </source>
</evidence>
<sequence>LGEGAFGVVYRALDLSSSPWSPTYRAVKIIRKSVPDVPMMHELLQRETKLHRLVADIPNVLTLHGVFQSNNYMYLVLDYCPGGNLSDHIIERTFEKNDALVRKVFVQILDAVHECHERDVYHRDLKPENILCRKDGSGVYLADFGLATDAPRSEEFGCGSSYWMSPECIGYGYGYVPYSTRQSDMWSLGVILVNIIASCYPWHKAEVEDISFSEFLDDPCSFYDRLPISRGAREILERVFRMHPVARITIPKLREAILNVDSF</sequence>
<evidence type="ECO:0000256" key="3">
    <source>
        <dbReference type="ARBA" id="ARBA00022741"/>
    </source>
</evidence>
<dbReference type="EMBL" id="KV722597">
    <property type="protein sequence ID" value="OCH85265.1"/>
    <property type="molecule type" value="Genomic_DNA"/>
</dbReference>
<accession>A0A8E2AN27</accession>
<evidence type="ECO:0000256" key="1">
    <source>
        <dbReference type="ARBA" id="ARBA00022527"/>
    </source>
</evidence>
<dbReference type="AlphaFoldDB" id="A0A8E2AN27"/>
<reference evidence="9 10" key="1">
    <citation type="submission" date="2016-07" db="EMBL/GenBank/DDBJ databases">
        <title>Draft genome of the white-rot fungus Obba rivulosa 3A-2.</title>
        <authorList>
            <consortium name="DOE Joint Genome Institute"/>
            <person name="Miettinen O."/>
            <person name="Riley R."/>
            <person name="Acob R."/>
            <person name="Barry K."/>
            <person name="Cullen D."/>
            <person name="De Vries R."/>
            <person name="Hainaut M."/>
            <person name="Hatakka A."/>
            <person name="Henrissat B."/>
            <person name="Hilden K."/>
            <person name="Kuo R."/>
            <person name="Labutti K."/>
            <person name="Lipzen A."/>
            <person name="Makela M.R."/>
            <person name="Sandor L."/>
            <person name="Spatafora J.W."/>
            <person name="Grigoriev I.V."/>
            <person name="Hibbett D.S."/>
        </authorList>
    </citation>
    <scope>NUCLEOTIDE SEQUENCE [LARGE SCALE GENOMIC DNA]</scope>
    <source>
        <strain evidence="9 10">3A-2</strain>
    </source>
</reference>
<evidence type="ECO:0000256" key="2">
    <source>
        <dbReference type="ARBA" id="ARBA00022679"/>
    </source>
</evidence>
<dbReference type="InterPro" id="IPR000719">
    <property type="entry name" value="Prot_kinase_dom"/>
</dbReference>
<dbReference type="PROSITE" id="PS00108">
    <property type="entry name" value="PROTEIN_KINASE_ST"/>
    <property type="match status" value="1"/>
</dbReference>
<proteinExistence type="inferred from homology"/>
<evidence type="ECO:0000256" key="6">
    <source>
        <dbReference type="PROSITE-ProRule" id="PRU10141"/>
    </source>
</evidence>
<dbReference type="InterPro" id="IPR017441">
    <property type="entry name" value="Protein_kinase_ATP_BS"/>
</dbReference>
<evidence type="ECO:0000313" key="9">
    <source>
        <dbReference type="EMBL" id="OCH85265.1"/>
    </source>
</evidence>
<dbReference type="InterPro" id="IPR050205">
    <property type="entry name" value="CDPK_Ser/Thr_kinases"/>
</dbReference>
<dbReference type="PROSITE" id="PS50011">
    <property type="entry name" value="PROTEIN_KINASE_DOM"/>
    <property type="match status" value="1"/>
</dbReference>
<dbReference type="PROSITE" id="PS00107">
    <property type="entry name" value="PROTEIN_KINASE_ATP"/>
    <property type="match status" value="1"/>
</dbReference>
<name>A0A8E2AN27_9APHY</name>
<dbReference type="InterPro" id="IPR011009">
    <property type="entry name" value="Kinase-like_dom_sf"/>
</dbReference>
<comment type="similarity">
    <text evidence="7">Belongs to the protein kinase superfamily.</text>
</comment>
<feature type="domain" description="Protein kinase" evidence="8">
    <location>
        <begin position="1"/>
        <end position="263"/>
    </location>
</feature>
<feature type="binding site" evidence="6">
    <location>
        <position position="32"/>
    </location>
    <ligand>
        <name>ATP</name>
        <dbReference type="ChEBI" id="CHEBI:30616"/>
    </ligand>
</feature>
<evidence type="ECO:0000259" key="8">
    <source>
        <dbReference type="PROSITE" id="PS50011"/>
    </source>
</evidence>
<organism evidence="9 10">
    <name type="scientific">Obba rivulosa</name>
    <dbReference type="NCBI Taxonomy" id="1052685"/>
    <lineage>
        <taxon>Eukaryota</taxon>
        <taxon>Fungi</taxon>
        <taxon>Dikarya</taxon>
        <taxon>Basidiomycota</taxon>
        <taxon>Agaricomycotina</taxon>
        <taxon>Agaricomycetes</taxon>
        <taxon>Polyporales</taxon>
        <taxon>Gelatoporiaceae</taxon>
        <taxon>Obba</taxon>
    </lineage>
</organism>
<keyword evidence="4 9" id="KW-0418">Kinase</keyword>
<keyword evidence="10" id="KW-1185">Reference proteome</keyword>
<dbReference type="SMART" id="SM00220">
    <property type="entry name" value="S_TKc"/>
    <property type="match status" value="1"/>
</dbReference>
<feature type="non-terminal residue" evidence="9">
    <location>
        <position position="1"/>
    </location>
</feature>
<dbReference type="GO" id="GO:0005524">
    <property type="term" value="F:ATP binding"/>
    <property type="evidence" value="ECO:0007669"/>
    <property type="project" value="UniProtKB-UniRule"/>
</dbReference>
<evidence type="ECO:0000256" key="7">
    <source>
        <dbReference type="RuleBase" id="RU000304"/>
    </source>
</evidence>
<gene>
    <name evidence="9" type="ORF">OBBRIDRAFT_695377</name>
</gene>
<evidence type="ECO:0000313" key="10">
    <source>
        <dbReference type="Proteomes" id="UP000250043"/>
    </source>
</evidence>
<keyword evidence="5 6" id="KW-0067">ATP-binding</keyword>
<protein>
    <submittedName>
        <fullName evidence="9">Kinase-like protein</fullName>
    </submittedName>
</protein>
<keyword evidence="2" id="KW-0808">Transferase</keyword>